<feature type="region of interest" description="Disordered" evidence="1">
    <location>
        <begin position="1"/>
        <end position="37"/>
    </location>
</feature>
<evidence type="ECO:0000256" key="1">
    <source>
        <dbReference type="SAM" id="MobiDB-lite"/>
    </source>
</evidence>
<keyword evidence="2" id="KW-0812">Transmembrane</keyword>
<keyword evidence="2" id="KW-0472">Membrane</keyword>
<dbReference type="EMBL" id="BAABIL010000077">
    <property type="protein sequence ID" value="GAA4966456.1"/>
    <property type="molecule type" value="Genomic_DNA"/>
</dbReference>
<feature type="compositionally biased region" description="Basic and acidic residues" evidence="1">
    <location>
        <begin position="146"/>
        <end position="163"/>
    </location>
</feature>
<feature type="compositionally biased region" description="Pro residues" evidence="1">
    <location>
        <begin position="127"/>
        <end position="142"/>
    </location>
</feature>
<keyword evidence="4" id="KW-1185">Reference proteome</keyword>
<gene>
    <name evidence="3" type="ORF">GCM10023225_06740</name>
</gene>
<dbReference type="Proteomes" id="UP001501195">
    <property type="component" value="Unassembled WGS sequence"/>
</dbReference>
<accession>A0ABP9HBM4</accession>
<evidence type="ECO:0000313" key="4">
    <source>
        <dbReference type="Proteomes" id="UP001501195"/>
    </source>
</evidence>
<protein>
    <submittedName>
        <fullName evidence="3">Uncharacterized protein</fullName>
    </submittedName>
</protein>
<sequence length="285" mass="30457">MSDSIRRVSVGPDPGAERAPQHGVAPGGPDRAAATGSHLLPHVPPHPPVRVPADVQGIDLPGGRHVSGPVVQGVRGLWLALWIIMFATGNPGIALPLMFVWIFANATYEKTVQERRKALKHAARQPLPAPPAPLRPPPPPAPPEDEGTRARRGPDHAVRRAEESAATLPAGALETVRETAGWLRPLLARAREEGVDARVAHDLHALAGEYLPRAVDDYLRLPPDVAATPGAASGRSPADDLREQLELLRQGAAQLRQAVHGADAERLATQRRFLEAKFGRSGLDL</sequence>
<feature type="transmembrane region" description="Helical" evidence="2">
    <location>
        <begin position="79"/>
        <end position="108"/>
    </location>
</feature>
<evidence type="ECO:0000313" key="3">
    <source>
        <dbReference type="EMBL" id="GAA4966456.1"/>
    </source>
</evidence>
<reference evidence="4" key="1">
    <citation type="journal article" date="2019" name="Int. J. Syst. Evol. Microbiol.">
        <title>The Global Catalogue of Microorganisms (GCM) 10K type strain sequencing project: providing services to taxonomists for standard genome sequencing and annotation.</title>
        <authorList>
            <consortium name="The Broad Institute Genomics Platform"/>
            <consortium name="The Broad Institute Genome Sequencing Center for Infectious Disease"/>
            <person name="Wu L."/>
            <person name="Ma J."/>
        </authorList>
    </citation>
    <scope>NUCLEOTIDE SEQUENCE [LARGE SCALE GENOMIC DNA]</scope>
    <source>
        <strain evidence="4">JCM 18126</strain>
    </source>
</reference>
<comment type="caution">
    <text evidence="3">The sequence shown here is derived from an EMBL/GenBank/DDBJ whole genome shotgun (WGS) entry which is preliminary data.</text>
</comment>
<proteinExistence type="predicted"/>
<name>A0ABP9HBM4_9ACTN</name>
<organism evidence="3 4">
    <name type="scientific">Kineococcus glutinatus</name>
    <dbReference type="NCBI Taxonomy" id="1070872"/>
    <lineage>
        <taxon>Bacteria</taxon>
        <taxon>Bacillati</taxon>
        <taxon>Actinomycetota</taxon>
        <taxon>Actinomycetes</taxon>
        <taxon>Kineosporiales</taxon>
        <taxon>Kineosporiaceae</taxon>
        <taxon>Kineococcus</taxon>
    </lineage>
</organism>
<feature type="region of interest" description="Disordered" evidence="1">
    <location>
        <begin position="116"/>
        <end position="169"/>
    </location>
</feature>
<evidence type="ECO:0000256" key="2">
    <source>
        <dbReference type="SAM" id="Phobius"/>
    </source>
</evidence>
<keyword evidence="2" id="KW-1133">Transmembrane helix</keyword>